<protein>
    <submittedName>
        <fullName evidence="2">Class I SAM-dependent methyltransferase</fullName>
    </submittedName>
</protein>
<keyword evidence="3" id="KW-1185">Reference proteome</keyword>
<sequence>MDAVRDAYDEIAGEYAEFARGALEGNPFERAPLDVFAECLDAGPVADLGCGEGRITGYLAKAGLDVFGIDLSPRMIELARAGHPGVRFDVGSLTRTGLPSGTLAGLVAWYSLIHLPPQRVPGALAEFARVLRDGGHALLGFQATEADGDPVAFDHAVVEAYRWWPERLGAAARAAGFEVLMHMVRAPRPGERFDQASLLLRKRVRGA</sequence>
<gene>
    <name evidence="2" type="ORF">IU449_19375</name>
</gene>
<evidence type="ECO:0000313" key="3">
    <source>
        <dbReference type="Proteomes" id="UP000707731"/>
    </source>
</evidence>
<organism evidence="2 3">
    <name type="scientific">Nocardia higoensis</name>
    <dbReference type="NCBI Taxonomy" id="228599"/>
    <lineage>
        <taxon>Bacteria</taxon>
        <taxon>Bacillati</taxon>
        <taxon>Actinomycetota</taxon>
        <taxon>Actinomycetes</taxon>
        <taxon>Mycobacteriales</taxon>
        <taxon>Nocardiaceae</taxon>
        <taxon>Nocardia</taxon>
    </lineage>
</organism>
<dbReference type="PANTHER" id="PTHR42912">
    <property type="entry name" value="METHYLTRANSFERASE"/>
    <property type="match status" value="1"/>
</dbReference>
<dbReference type="EMBL" id="JADLQN010000003">
    <property type="protein sequence ID" value="MBF6356679.1"/>
    <property type="molecule type" value="Genomic_DNA"/>
</dbReference>
<dbReference type="SUPFAM" id="SSF53335">
    <property type="entry name" value="S-adenosyl-L-methionine-dependent methyltransferases"/>
    <property type="match status" value="1"/>
</dbReference>
<dbReference type="InterPro" id="IPR041698">
    <property type="entry name" value="Methyltransf_25"/>
</dbReference>
<proteinExistence type="predicted"/>
<reference evidence="2 3" key="1">
    <citation type="submission" date="2020-10" db="EMBL/GenBank/DDBJ databases">
        <title>Identification of Nocardia species via Next-generation sequencing and recognition of intraspecies genetic diversity.</title>
        <authorList>
            <person name="Li P."/>
            <person name="Li P."/>
            <person name="Lu B."/>
        </authorList>
    </citation>
    <scope>NUCLEOTIDE SEQUENCE [LARGE SCALE GENOMIC DNA]</scope>
    <source>
        <strain evidence="2 3">BJ06-0143</strain>
    </source>
</reference>
<keyword evidence="2" id="KW-0489">Methyltransferase</keyword>
<dbReference type="InterPro" id="IPR029063">
    <property type="entry name" value="SAM-dependent_MTases_sf"/>
</dbReference>
<dbReference type="PANTHER" id="PTHR42912:SF45">
    <property type="entry name" value="23S RRNA (GUANINE(745)-N(1))-METHYLTRANSFERASE"/>
    <property type="match status" value="1"/>
</dbReference>
<evidence type="ECO:0000259" key="1">
    <source>
        <dbReference type="Pfam" id="PF13649"/>
    </source>
</evidence>
<comment type="caution">
    <text evidence="2">The sequence shown here is derived from an EMBL/GenBank/DDBJ whole genome shotgun (WGS) entry which is preliminary data.</text>
</comment>
<dbReference type="Proteomes" id="UP000707731">
    <property type="component" value="Unassembled WGS sequence"/>
</dbReference>
<accession>A0ABS0DDZ4</accession>
<feature type="domain" description="Methyltransferase" evidence="1">
    <location>
        <begin position="45"/>
        <end position="135"/>
    </location>
</feature>
<name>A0ABS0DDZ4_9NOCA</name>
<dbReference type="GO" id="GO:0032259">
    <property type="term" value="P:methylation"/>
    <property type="evidence" value="ECO:0007669"/>
    <property type="project" value="UniProtKB-KW"/>
</dbReference>
<evidence type="ECO:0000313" key="2">
    <source>
        <dbReference type="EMBL" id="MBF6356679.1"/>
    </source>
</evidence>
<dbReference type="RefSeq" id="WP_195003515.1">
    <property type="nucleotide sequence ID" value="NZ_JADLQN010000003.1"/>
</dbReference>
<keyword evidence="2" id="KW-0808">Transferase</keyword>
<dbReference type="Pfam" id="PF13649">
    <property type="entry name" value="Methyltransf_25"/>
    <property type="match status" value="1"/>
</dbReference>
<dbReference type="InterPro" id="IPR050508">
    <property type="entry name" value="Methyltransf_Superfamily"/>
</dbReference>
<dbReference type="CDD" id="cd02440">
    <property type="entry name" value="AdoMet_MTases"/>
    <property type="match status" value="1"/>
</dbReference>
<dbReference type="GO" id="GO:0008168">
    <property type="term" value="F:methyltransferase activity"/>
    <property type="evidence" value="ECO:0007669"/>
    <property type="project" value="UniProtKB-KW"/>
</dbReference>
<dbReference type="Gene3D" id="3.40.50.150">
    <property type="entry name" value="Vaccinia Virus protein VP39"/>
    <property type="match status" value="1"/>
</dbReference>